<dbReference type="InterPro" id="IPR036388">
    <property type="entry name" value="WH-like_DNA-bd_sf"/>
</dbReference>
<evidence type="ECO:0000313" key="2">
    <source>
        <dbReference type="EMBL" id="GAA0813760.1"/>
    </source>
</evidence>
<comment type="caution">
    <text evidence="2">The sequence shown here is derived from an EMBL/GenBank/DDBJ whole genome shotgun (WGS) entry which is preliminary data.</text>
</comment>
<accession>A0ABP3WH41</accession>
<dbReference type="EMBL" id="BAAAFA010000002">
    <property type="protein sequence ID" value="GAA0813760.1"/>
    <property type="molecule type" value="Genomic_DNA"/>
</dbReference>
<sequence>MMEKYEELFTSLRKIIRAIDLRSKKLSKEAGITGPQLLILQELARVKGITAKDVSANINLSQATVTSILDRLEGKLFIKRVRSESDRRRVALFLTPEGMSALISAPQPIEDSFIEKFSALKEWEQSQLLSSVERIAHMMDASEIDAAPVLNIGELTTSVQSEK</sequence>
<dbReference type="PROSITE" id="PS50995">
    <property type="entry name" value="HTH_MARR_2"/>
    <property type="match status" value="1"/>
</dbReference>
<dbReference type="SUPFAM" id="SSF46785">
    <property type="entry name" value="Winged helix' DNA-binding domain"/>
    <property type="match status" value="1"/>
</dbReference>
<evidence type="ECO:0000313" key="3">
    <source>
        <dbReference type="Proteomes" id="UP001500021"/>
    </source>
</evidence>
<keyword evidence="3" id="KW-1185">Reference proteome</keyword>
<dbReference type="PANTHER" id="PTHR33164">
    <property type="entry name" value="TRANSCRIPTIONAL REGULATOR, MARR FAMILY"/>
    <property type="match status" value="1"/>
</dbReference>
<dbReference type="PANTHER" id="PTHR33164:SF89">
    <property type="entry name" value="MARR FAMILY REGULATORY PROTEIN"/>
    <property type="match status" value="1"/>
</dbReference>
<name>A0ABP3WH41_9GAMM</name>
<proteinExistence type="predicted"/>
<dbReference type="InterPro" id="IPR000835">
    <property type="entry name" value="HTH_MarR-typ"/>
</dbReference>
<gene>
    <name evidence="2" type="ORF">GCM10009111_09660</name>
</gene>
<dbReference type="Proteomes" id="UP001500021">
    <property type="component" value="Unassembled WGS sequence"/>
</dbReference>
<dbReference type="PRINTS" id="PR00598">
    <property type="entry name" value="HTHMARR"/>
</dbReference>
<reference evidence="3" key="1">
    <citation type="journal article" date="2019" name="Int. J. Syst. Evol. Microbiol.">
        <title>The Global Catalogue of Microorganisms (GCM) 10K type strain sequencing project: providing services to taxonomists for standard genome sequencing and annotation.</title>
        <authorList>
            <consortium name="The Broad Institute Genomics Platform"/>
            <consortium name="The Broad Institute Genome Sequencing Center for Infectious Disease"/>
            <person name="Wu L."/>
            <person name="Ma J."/>
        </authorList>
    </citation>
    <scope>NUCLEOTIDE SEQUENCE [LARGE SCALE GENOMIC DNA]</scope>
    <source>
        <strain evidence="3">JCM 15608</strain>
    </source>
</reference>
<dbReference type="Pfam" id="PF01047">
    <property type="entry name" value="MarR"/>
    <property type="match status" value="1"/>
</dbReference>
<feature type="domain" description="HTH marR-type" evidence="1">
    <location>
        <begin position="5"/>
        <end position="137"/>
    </location>
</feature>
<dbReference type="Gene3D" id="1.10.10.10">
    <property type="entry name" value="Winged helix-like DNA-binding domain superfamily/Winged helix DNA-binding domain"/>
    <property type="match status" value="1"/>
</dbReference>
<dbReference type="SMART" id="SM00347">
    <property type="entry name" value="HTH_MARR"/>
    <property type="match status" value="1"/>
</dbReference>
<evidence type="ECO:0000259" key="1">
    <source>
        <dbReference type="PROSITE" id="PS50995"/>
    </source>
</evidence>
<dbReference type="InterPro" id="IPR039422">
    <property type="entry name" value="MarR/SlyA-like"/>
</dbReference>
<dbReference type="InterPro" id="IPR036390">
    <property type="entry name" value="WH_DNA-bd_sf"/>
</dbReference>
<organism evidence="2 3">
    <name type="scientific">Colwellia asteriadis</name>
    <dbReference type="NCBI Taxonomy" id="517723"/>
    <lineage>
        <taxon>Bacteria</taxon>
        <taxon>Pseudomonadati</taxon>
        <taxon>Pseudomonadota</taxon>
        <taxon>Gammaproteobacteria</taxon>
        <taxon>Alteromonadales</taxon>
        <taxon>Colwelliaceae</taxon>
        <taxon>Colwellia</taxon>
    </lineage>
</organism>
<protein>
    <submittedName>
        <fullName evidence="2">MarR family transcriptional regulator</fullName>
    </submittedName>
</protein>